<dbReference type="Gene3D" id="3.30.70.20">
    <property type="match status" value="1"/>
</dbReference>
<keyword evidence="3" id="KW-0479">Metal-binding</keyword>
<evidence type="ECO:0000259" key="7">
    <source>
        <dbReference type="PROSITE" id="PS51085"/>
    </source>
</evidence>
<dbReference type="SUPFAM" id="SSF54292">
    <property type="entry name" value="2Fe-2S ferredoxin-like"/>
    <property type="match status" value="1"/>
</dbReference>
<dbReference type="PROSITE" id="PS51379">
    <property type="entry name" value="4FE4S_FER_2"/>
    <property type="match status" value="1"/>
</dbReference>
<evidence type="ECO:0000256" key="6">
    <source>
        <dbReference type="ARBA" id="ARBA00023014"/>
    </source>
</evidence>
<keyword evidence="4" id="KW-0560">Oxidoreductase</keyword>
<keyword evidence="6" id="KW-0411">Iron-sulfur</keyword>
<name>A0ABS5HS70_9RHOB</name>
<dbReference type="PROSITE" id="PS00197">
    <property type="entry name" value="2FE2S_FER_1"/>
    <property type="match status" value="1"/>
</dbReference>
<dbReference type="Pfam" id="PF12838">
    <property type="entry name" value="Fer4_7"/>
    <property type="match status" value="1"/>
</dbReference>
<organism evidence="10 11">
    <name type="scientific">Thalassovita aquimarina</name>
    <dbReference type="NCBI Taxonomy" id="2785917"/>
    <lineage>
        <taxon>Bacteria</taxon>
        <taxon>Pseudomonadati</taxon>
        <taxon>Pseudomonadota</taxon>
        <taxon>Alphaproteobacteria</taxon>
        <taxon>Rhodobacterales</taxon>
        <taxon>Roseobacteraceae</taxon>
        <taxon>Thalassovita</taxon>
    </lineage>
</organism>
<dbReference type="InterPro" id="IPR012675">
    <property type="entry name" value="Beta-grasp_dom_sf"/>
</dbReference>
<evidence type="ECO:0000259" key="9">
    <source>
        <dbReference type="PROSITE" id="PS51384"/>
    </source>
</evidence>
<dbReference type="Gene3D" id="3.40.50.80">
    <property type="entry name" value="Nucleotide-binding domain of ferredoxin-NADP reductase (FNR) module"/>
    <property type="match status" value="1"/>
</dbReference>
<evidence type="ECO:0000259" key="8">
    <source>
        <dbReference type="PROSITE" id="PS51379"/>
    </source>
</evidence>
<comment type="caution">
    <text evidence="10">The sequence shown here is derived from an EMBL/GenBank/DDBJ whole genome shotgun (WGS) entry which is preliminary data.</text>
</comment>
<dbReference type="CDD" id="cd06185">
    <property type="entry name" value="PDR_like"/>
    <property type="match status" value="1"/>
</dbReference>
<dbReference type="InterPro" id="IPR017900">
    <property type="entry name" value="4Fe4S_Fe_S_CS"/>
</dbReference>
<dbReference type="Gene3D" id="2.40.30.10">
    <property type="entry name" value="Translation factors"/>
    <property type="match status" value="1"/>
</dbReference>
<feature type="domain" description="FAD-binding FR-type" evidence="9">
    <location>
        <begin position="779"/>
        <end position="881"/>
    </location>
</feature>
<dbReference type="InterPro" id="IPR036010">
    <property type="entry name" value="2Fe-2S_ferredoxin-like_sf"/>
</dbReference>
<dbReference type="SUPFAM" id="SSF52343">
    <property type="entry name" value="Ferredoxin reductase-like, C-terminal NADP-linked domain"/>
    <property type="match status" value="1"/>
</dbReference>
<reference evidence="10 11" key="1">
    <citation type="journal article" date="2021" name="Arch. Microbiol.">
        <title>Thalassobius aquimarinus sp. nov., isolated from the Sea of Japan seashore.</title>
        <authorList>
            <person name="Kurilenko V.V."/>
            <person name="Romanenko L.A."/>
            <person name="Chernysheva N.Y."/>
            <person name="Velansky P.V."/>
            <person name="Tekutyeva L.A."/>
            <person name="Isaeva M.P."/>
            <person name="Mikhailov V.V."/>
        </authorList>
    </citation>
    <scope>NUCLEOTIDE SEQUENCE [LARGE SCALE GENOMIC DNA]</scope>
    <source>
        <strain evidence="10 11">KMM 8518</strain>
    </source>
</reference>
<dbReference type="Pfam" id="PF00111">
    <property type="entry name" value="Fer2"/>
    <property type="match status" value="1"/>
</dbReference>
<feature type="domain" description="4Fe-4S ferredoxin-type" evidence="8">
    <location>
        <begin position="573"/>
        <end position="603"/>
    </location>
</feature>
<dbReference type="InterPro" id="IPR001041">
    <property type="entry name" value="2Fe-2S_ferredoxin-type"/>
</dbReference>
<dbReference type="InterPro" id="IPR050415">
    <property type="entry name" value="MRET"/>
</dbReference>
<dbReference type="InterPro" id="IPR017896">
    <property type="entry name" value="4Fe4S_Fe-S-bd"/>
</dbReference>
<evidence type="ECO:0000313" key="11">
    <source>
        <dbReference type="Proteomes" id="UP001195941"/>
    </source>
</evidence>
<gene>
    <name evidence="10" type="ORF">IT775_09735</name>
</gene>
<dbReference type="PANTHER" id="PTHR47354:SF1">
    <property type="entry name" value="CARNITINE MONOOXYGENASE REDUCTASE SUBUNIT"/>
    <property type="match status" value="1"/>
</dbReference>
<dbReference type="PROSITE" id="PS51085">
    <property type="entry name" value="2FE2S_FER_2"/>
    <property type="match status" value="1"/>
</dbReference>
<dbReference type="Proteomes" id="UP001195941">
    <property type="component" value="Unassembled WGS sequence"/>
</dbReference>
<dbReference type="SUPFAM" id="SSF63380">
    <property type="entry name" value="Riboflavin synthase domain-like"/>
    <property type="match status" value="1"/>
</dbReference>
<dbReference type="PROSITE" id="PS00198">
    <property type="entry name" value="4FE4S_FER_1"/>
    <property type="match status" value="1"/>
</dbReference>
<dbReference type="Gene3D" id="3.10.20.30">
    <property type="match status" value="1"/>
</dbReference>
<keyword evidence="5" id="KW-0408">Iron</keyword>
<dbReference type="PROSITE" id="PS51384">
    <property type="entry name" value="FAD_FR"/>
    <property type="match status" value="1"/>
</dbReference>
<evidence type="ECO:0000256" key="2">
    <source>
        <dbReference type="ARBA" id="ARBA00022714"/>
    </source>
</evidence>
<dbReference type="SUPFAM" id="SSF54862">
    <property type="entry name" value="4Fe-4S ferredoxins"/>
    <property type="match status" value="1"/>
</dbReference>
<dbReference type="PANTHER" id="PTHR47354">
    <property type="entry name" value="NADH OXIDOREDUCTASE HCR"/>
    <property type="match status" value="1"/>
</dbReference>
<feature type="domain" description="2Fe-2S ferredoxin-type" evidence="7">
    <location>
        <begin position="1010"/>
        <end position="1095"/>
    </location>
</feature>
<dbReference type="CDD" id="cd00207">
    <property type="entry name" value="fer2"/>
    <property type="match status" value="1"/>
</dbReference>
<dbReference type="InterPro" id="IPR017927">
    <property type="entry name" value="FAD-bd_FR_type"/>
</dbReference>
<evidence type="ECO:0000256" key="1">
    <source>
        <dbReference type="ARBA" id="ARBA00022630"/>
    </source>
</evidence>
<evidence type="ECO:0000256" key="5">
    <source>
        <dbReference type="ARBA" id="ARBA00023004"/>
    </source>
</evidence>
<evidence type="ECO:0000256" key="4">
    <source>
        <dbReference type="ARBA" id="ARBA00023002"/>
    </source>
</evidence>
<dbReference type="EMBL" id="JADMKU010000007">
    <property type="protein sequence ID" value="MBR9651403.1"/>
    <property type="molecule type" value="Genomic_DNA"/>
</dbReference>
<evidence type="ECO:0000256" key="3">
    <source>
        <dbReference type="ARBA" id="ARBA00022723"/>
    </source>
</evidence>
<accession>A0ABS5HS70</accession>
<protein>
    <submittedName>
        <fullName evidence="10">2Fe-2S iron-sulfur cluster binding domain-containing protein</fullName>
    </submittedName>
</protein>
<keyword evidence="2" id="KW-0001">2Fe-2S</keyword>
<dbReference type="InterPro" id="IPR017938">
    <property type="entry name" value="Riboflavin_synthase-like_b-brl"/>
</dbReference>
<dbReference type="InterPro" id="IPR006058">
    <property type="entry name" value="2Fe2S_fd_BS"/>
</dbReference>
<keyword evidence="11" id="KW-1185">Reference proteome</keyword>
<keyword evidence="1" id="KW-0285">Flavoprotein</keyword>
<dbReference type="PRINTS" id="PR00409">
    <property type="entry name" value="PHDIOXRDTASE"/>
</dbReference>
<proteinExistence type="predicted"/>
<evidence type="ECO:0000313" key="10">
    <source>
        <dbReference type="EMBL" id="MBR9651403.1"/>
    </source>
</evidence>
<dbReference type="InterPro" id="IPR039261">
    <property type="entry name" value="FNR_nucleotide-bd"/>
</dbReference>
<sequence length="1095" mass="120731">MDDIRHLPAPCKGRPGAGFRRNIWEVFSVTKLFSTKSRPVHLGPFPMERIRRTDRHPALAQVSTPAGPVAGEKPALSIAHAISRYQAMLDIVRDGQVMAETSEIPDDPVARANHLKAAGYYFDATMMGVCRIAPEHWLDDQIENPATEGIRDELRKGQPKVFSGGIDQIFADIEAASQRKLEPVRHHTHAIAVLVEYTRDIAPGEPGHDWIAGTQAERAALLTSNTAILLANYLRLLGHEARAHSLYARDVDLNRVAVSAGLAQIGQGGIVNPFLGGRFGLAVVTTTLDIAPDRPIDPHAKAPGGLKWRLGYGSGRSKKTAIPYEGRSFHLGPYPFEKLKRVDRPTTYMDEENIPRPSKRADFFARTLYGDLGKPMQDAARGGMYIGKNPIGACARRALGALLLLQYGEARGPVSDTVSDPVKNSDDLKAASYYLSCDAVGMSRCPDWAYYSHNAGGEPLSPYHGSAISLLFDQGHETMEGASGDDWISGAQSMRAYLRFSLIGGVIAEHIRRLGYSARVHSVLDSEVVQPPLVLLAGLGEVSRIGDAILSPFLGPRIKSGTVTSSIPMAHDKPIDFGMQNFCESCLKCARECPSGAISAGPKLMYNGYEMWRSDPEKCTRYRITNAAGAMCGRCMKTCPWNFEGLFTDNAFRWMVQNLPASAKKLAELDDIRGRGTINPVKKWWWDLVMSDEGSRFVLAEETNKRELQRDLKLKYEDQTLAAYPANLMPQPWPVAQPIDRDKGVEAYRALISAEEHQRRKAAGEKGLVPARKIVNEEPPMFPVVITKRQDLSNSVVLFEFARPDGTPLPEWDAGAHIDIVVAPEYLRQYSLSGDPADNSRYQLGIQREEKGKGGSKLLHQVFKEGRTIFISKPHNHFPLDEDAELTLLMGGGIGVTPMIAMAHRLHALGKDFVLHYSARSREQSGFAKVLQDMPWAENVAFHFSSETGRADLDELIPTHRPGMNLYTCGGDAYMASIFETARQKDWPENDLSREYFSVPEQPDRENFAFEIELKKSGRVIEVPAEKSATDALAEAGIHVDTKCSDGICGVCACNLVSGEVDHRDFVLSAEEREKKVIPCCSRAAGEGARIVLDL</sequence>